<comment type="caution">
    <text evidence="2">The sequence shown here is derived from an EMBL/GenBank/DDBJ whole genome shotgun (WGS) entry which is preliminary data.</text>
</comment>
<protein>
    <submittedName>
        <fullName evidence="2">Phosphate-selective porin O and P</fullName>
    </submittedName>
</protein>
<dbReference type="Pfam" id="PF07396">
    <property type="entry name" value="Porin_O_P"/>
    <property type="match status" value="1"/>
</dbReference>
<name>A0A161M6H0_9BACT</name>
<reference evidence="3" key="1">
    <citation type="submission" date="2016-04" db="EMBL/GenBank/DDBJ databases">
        <title>Draft genome sequence of Paludibacter jiangxiensis strain NM7.</title>
        <authorList>
            <person name="Qiu Y."/>
            <person name="Matsuura N."/>
            <person name="Ohashi A."/>
            <person name="Tourlousse M.D."/>
            <person name="Sekiguchi Y."/>
        </authorList>
    </citation>
    <scope>NUCLEOTIDE SEQUENCE [LARGE SCALE GENOMIC DNA]</scope>
    <source>
        <strain evidence="3">NM7</strain>
    </source>
</reference>
<dbReference type="EMBL" id="BDCR01000004">
    <property type="protein sequence ID" value="GAT64263.1"/>
    <property type="molecule type" value="Genomic_DNA"/>
</dbReference>
<evidence type="ECO:0000256" key="1">
    <source>
        <dbReference type="SAM" id="SignalP"/>
    </source>
</evidence>
<feature type="signal peptide" evidence="1">
    <location>
        <begin position="1"/>
        <end position="22"/>
    </location>
</feature>
<dbReference type="InterPro" id="IPR023614">
    <property type="entry name" value="Porin_dom_sf"/>
</dbReference>
<accession>A0A161M6H0</accession>
<feature type="chain" id="PRO_5007824369" evidence="1">
    <location>
        <begin position="23"/>
        <end position="346"/>
    </location>
</feature>
<dbReference type="STRING" id="681398.PJIAN_4813"/>
<keyword evidence="3" id="KW-1185">Reference proteome</keyword>
<dbReference type="SUPFAM" id="SSF56935">
    <property type="entry name" value="Porins"/>
    <property type="match status" value="1"/>
</dbReference>
<organism evidence="2 3">
    <name type="scientific">Paludibacter jiangxiensis</name>
    <dbReference type="NCBI Taxonomy" id="681398"/>
    <lineage>
        <taxon>Bacteria</taxon>
        <taxon>Pseudomonadati</taxon>
        <taxon>Bacteroidota</taxon>
        <taxon>Bacteroidia</taxon>
        <taxon>Bacteroidales</taxon>
        <taxon>Paludibacteraceae</taxon>
        <taxon>Paludibacter</taxon>
    </lineage>
</organism>
<reference evidence="3" key="2">
    <citation type="journal article" date="2017" name="Genome Announc.">
        <title>Draft genome sequence of Paludibacter jiangxiensis NM7(T), a propionate-producing fermentative bacterium.</title>
        <authorList>
            <person name="Qiu Y.-L."/>
            <person name="Tourlousse D.M."/>
            <person name="Matsuura N."/>
            <person name="Ohashi A."/>
            <person name="Sekiguchi Y."/>
        </authorList>
    </citation>
    <scope>NUCLEOTIDE SEQUENCE [LARGE SCALE GENOMIC DNA]</scope>
    <source>
        <strain evidence="3">NM7</strain>
    </source>
</reference>
<dbReference type="Proteomes" id="UP000076586">
    <property type="component" value="Unassembled WGS sequence"/>
</dbReference>
<dbReference type="RefSeq" id="WP_172795622.1">
    <property type="nucleotide sequence ID" value="NZ_BDCR01000004.1"/>
</dbReference>
<evidence type="ECO:0000313" key="3">
    <source>
        <dbReference type="Proteomes" id="UP000076586"/>
    </source>
</evidence>
<keyword evidence="1" id="KW-0732">Signal</keyword>
<dbReference type="Gene3D" id="2.40.160.10">
    <property type="entry name" value="Porin"/>
    <property type="match status" value="1"/>
</dbReference>
<evidence type="ECO:0000313" key="2">
    <source>
        <dbReference type="EMBL" id="GAT64263.1"/>
    </source>
</evidence>
<gene>
    <name evidence="2" type="ORF">PJIAN_4813</name>
</gene>
<dbReference type="InterPro" id="IPR010870">
    <property type="entry name" value="Porin_O/P"/>
</dbReference>
<proteinExistence type="predicted"/>
<sequence>MLYRFLCVFFVAMFASAFVASAQTDKSDSVVVNKRLTTLETIVNKLPKIGGVVNARYQYSSEEGNYNIGKNGFDIRRLQINMQGNVLKNLTYYFQLECAGSPRILDAYARWSLNKSLEIKAGQYKVMYTLENPYAVIDLETVENSQAIKALVTEFQGVKCSGRDIGIAVNGNFFQRNGFNLVEYSLNLLNGNQYNVDNNTNKDFVGTLCVNPVKPLRFALSYYDGEYGPQSSKIKRTLTSVGMKFDDRKLLVRSEYISAQTDVIRSVGFYFTTGYYLTAKLQPVLKYDSYKTDRSNSLSQSTALSAGVNYWLTSNSKVQCFYTLKTFNDTSKKDVNTIAAQYLLGF</sequence>
<dbReference type="AlphaFoldDB" id="A0A161M6H0"/>